<proteinExistence type="predicted"/>
<evidence type="ECO:0000256" key="2">
    <source>
        <dbReference type="SAM" id="Phobius"/>
    </source>
</evidence>
<evidence type="ECO:0000313" key="4">
    <source>
        <dbReference type="Proteomes" id="UP000070133"/>
    </source>
</evidence>
<name>A0A139GW22_9PEZI</name>
<keyword evidence="2" id="KW-0812">Transmembrane</keyword>
<reference evidence="3 4" key="1">
    <citation type="submission" date="2015-07" db="EMBL/GenBank/DDBJ databases">
        <title>Comparative genomics of the Sigatoka disease complex on banana suggests a link between parallel evolutionary changes in Pseudocercospora fijiensis and Pseudocercospora eumusae and increased virulence on the banana host.</title>
        <authorList>
            <person name="Chang T.-C."/>
            <person name="Salvucci A."/>
            <person name="Crous P.W."/>
            <person name="Stergiopoulos I."/>
        </authorList>
    </citation>
    <scope>NUCLEOTIDE SEQUENCE [LARGE SCALE GENOMIC DNA]</scope>
    <source>
        <strain evidence="3 4">CBS 114824</strain>
    </source>
</reference>
<dbReference type="STRING" id="321146.A0A139GW22"/>
<organism evidence="3 4">
    <name type="scientific">Pseudocercospora eumusae</name>
    <dbReference type="NCBI Taxonomy" id="321146"/>
    <lineage>
        <taxon>Eukaryota</taxon>
        <taxon>Fungi</taxon>
        <taxon>Dikarya</taxon>
        <taxon>Ascomycota</taxon>
        <taxon>Pezizomycotina</taxon>
        <taxon>Dothideomycetes</taxon>
        <taxon>Dothideomycetidae</taxon>
        <taxon>Mycosphaerellales</taxon>
        <taxon>Mycosphaerellaceae</taxon>
        <taxon>Pseudocercospora</taxon>
    </lineage>
</organism>
<dbReference type="Proteomes" id="UP000070133">
    <property type="component" value="Unassembled WGS sequence"/>
</dbReference>
<gene>
    <name evidence="3" type="ORF">AC578_6586</name>
</gene>
<protein>
    <submittedName>
        <fullName evidence="3">Uncharacterized protein</fullName>
    </submittedName>
</protein>
<dbReference type="OrthoDB" id="3254104at2759"/>
<feature type="transmembrane region" description="Helical" evidence="2">
    <location>
        <begin position="126"/>
        <end position="146"/>
    </location>
</feature>
<comment type="caution">
    <text evidence="3">The sequence shown here is derived from an EMBL/GenBank/DDBJ whole genome shotgun (WGS) entry which is preliminary data.</text>
</comment>
<feature type="transmembrane region" description="Helical" evidence="2">
    <location>
        <begin position="55"/>
        <end position="77"/>
    </location>
</feature>
<evidence type="ECO:0000313" key="3">
    <source>
        <dbReference type="EMBL" id="KXS94376.1"/>
    </source>
</evidence>
<dbReference type="AlphaFoldDB" id="A0A139GW22"/>
<feature type="transmembrane region" description="Helical" evidence="2">
    <location>
        <begin position="158"/>
        <end position="178"/>
    </location>
</feature>
<keyword evidence="2" id="KW-1133">Transmembrane helix</keyword>
<keyword evidence="2" id="KW-0472">Membrane</keyword>
<sequence>MLEEQKDQTGPPKTGGAVKAATLDAFRRLRRPQRPRAQSYHTLDGLSADRDAVAWYWRLVAVGSPLVILGAFLMLPATFEKQAKQDLRVAQAVVGIFAVALLTAGFSFTGLLCFAVRNPLFQAENVFLPSLASCVLGLLTILYDFLVFNRYEWNTPALLATVAAALSAIVYGGLLLWTRRKINSVKAKRPALPVPMTRMQQDSEAPLWHGQGTAYYENYNRNMFPSAYTSAHTQPAQTVQQPTYDPDSITEEEMQRQQMLMLLLQNNHDVSNPDPTSSTFRIDWQGREDEEAPPHGYYAPSSASVTPLTAYPPQSIGRQWSNDLQPWDGVWREVRRPDSQEFREARRREIERGPPG</sequence>
<accession>A0A139GW22</accession>
<feature type="transmembrane region" description="Helical" evidence="2">
    <location>
        <begin position="89"/>
        <end position="114"/>
    </location>
</feature>
<evidence type="ECO:0000256" key="1">
    <source>
        <dbReference type="SAM" id="MobiDB-lite"/>
    </source>
</evidence>
<feature type="region of interest" description="Disordered" evidence="1">
    <location>
        <begin position="335"/>
        <end position="356"/>
    </location>
</feature>
<dbReference type="EMBL" id="LFZN01000295">
    <property type="protein sequence ID" value="KXS94376.1"/>
    <property type="molecule type" value="Genomic_DNA"/>
</dbReference>
<feature type="region of interest" description="Disordered" evidence="1">
    <location>
        <begin position="289"/>
        <end position="323"/>
    </location>
</feature>
<keyword evidence="4" id="KW-1185">Reference proteome</keyword>